<dbReference type="Pfam" id="PF04998">
    <property type="entry name" value="RNA_pol_Rpb1_5"/>
    <property type="match status" value="1"/>
</dbReference>
<dbReference type="Gene3D" id="1.10.274.100">
    <property type="entry name" value="RNA polymerase Rpb1, domain 3"/>
    <property type="match status" value="1"/>
</dbReference>
<dbReference type="SUPFAM" id="SSF64484">
    <property type="entry name" value="beta and beta-prime subunits of DNA dependent RNA-polymerase"/>
    <property type="match status" value="1"/>
</dbReference>
<dbReference type="GO" id="GO:0006351">
    <property type="term" value="P:DNA-templated transcription"/>
    <property type="evidence" value="ECO:0007669"/>
    <property type="project" value="InterPro"/>
</dbReference>
<evidence type="ECO:0000256" key="6">
    <source>
        <dbReference type="ARBA" id="ARBA00022679"/>
    </source>
</evidence>
<evidence type="ECO:0000259" key="17">
    <source>
        <dbReference type="SMART" id="SM00663"/>
    </source>
</evidence>
<keyword evidence="12" id="KW-0539">Nucleus</keyword>
<evidence type="ECO:0000256" key="12">
    <source>
        <dbReference type="ARBA" id="ARBA00023242"/>
    </source>
</evidence>
<dbReference type="FunFam" id="2.40.40.20:FF:000019">
    <property type="entry name" value="DNA-directed RNA polymerase II subunit RPB1"/>
    <property type="match status" value="1"/>
</dbReference>
<dbReference type="Pfam" id="PF04997">
    <property type="entry name" value="RNA_pol_Rpb1_1"/>
    <property type="match status" value="1"/>
</dbReference>
<dbReference type="InterPro" id="IPR038120">
    <property type="entry name" value="Rpb1_funnel_sf"/>
</dbReference>
<keyword evidence="4 15" id="KW-0240">DNA-directed RNA polymerase</keyword>
<keyword evidence="10" id="KW-0460">Magnesium</keyword>
<evidence type="ECO:0000256" key="16">
    <source>
        <dbReference type="SAM" id="MobiDB-lite"/>
    </source>
</evidence>
<dbReference type="InterPro" id="IPR045867">
    <property type="entry name" value="DNA-dir_RpoC_beta_prime"/>
</dbReference>
<dbReference type="Proteomes" id="UP000887013">
    <property type="component" value="Unassembled WGS sequence"/>
</dbReference>
<feature type="region of interest" description="Disordered" evidence="16">
    <location>
        <begin position="1327"/>
        <end position="1425"/>
    </location>
</feature>
<dbReference type="EC" id="2.7.7.6" evidence="15"/>
<comment type="caution">
    <text evidence="18">The sequence shown here is derived from an EMBL/GenBank/DDBJ whole genome shotgun (WGS) entry which is preliminary data.</text>
</comment>
<evidence type="ECO:0000256" key="13">
    <source>
        <dbReference type="ARBA" id="ARBA00048552"/>
    </source>
</evidence>
<dbReference type="InterPro" id="IPR007066">
    <property type="entry name" value="RNA_pol_Rpb1_3"/>
</dbReference>
<evidence type="ECO:0000256" key="10">
    <source>
        <dbReference type="ARBA" id="ARBA00022842"/>
    </source>
</evidence>
<dbReference type="GO" id="GO:0005736">
    <property type="term" value="C:RNA polymerase I complex"/>
    <property type="evidence" value="ECO:0007669"/>
    <property type="project" value="TreeGrafter"/>
</dbReference>
<dbReference type="InterPro" id="IPR007080">
    <property type="entry name" value="RNA_pol_Rpb1_1"/>
</dbReference>
<dbReference type="Pfam" id="PF05000">
    <property type="entry name" value="RNA_pol_Rpb1_4"/>
    <property type="match status" value="1"/>
</dbReference>
<dbReference type="FunFam" id="1.10.274.100:FF:000012">
    <property type="entry name" value="DNA-directed RNA polymerase subunit"/>
    <property type="match status" value="1"/>
</dbReference>
<reference evidence="18" key="1">
    <citation type="submission" date="2020-08" db="EMBL/GenBank/DDBJ databases">
        <title>Multicomponent nature underlies the extraordinary mechanical properties of spider dragline silk.</title>
        <authorList>
            <person name="Kono N."/>
            <person name="Nakamura H."/>
            <person name="Mori M."/>
            <person name="Yoshida Y."/>
            <person name="Ohtoshi R."/>
            <person name="Malay A.D."/>
            <person name="Moran D.A.P."/>
            <person name="Tomita M."/>
            <person name="Numata K."/>
            <person name="Arakawa K."/>
        </authorList>
    </citation>
    <scope>NUCLEOTIDE SEQUENCE</scope>
</reference>
<name>A0A8X6MPL1_NEPPI</name>
<keyword evidence="8" id="KW-0479">Metal-binding</keyword>
<dbReference type="EMBL" id="BMAW01000875">
    <property type="protein sequence ID" value="GFS71229.1"/>
    <property type="molecule type" value="Genomic_DNA"/>
</dbReference>
<keyword evidence="11 15" id="KW-0804">Transcription</keyword>
<dbReference type="Gene3D" id="3.30.70.2850">
    <property type="match status" value="1"/>
</dbReference>
<dbReference type="SMART" id="SM00663">
    <property type="entry name" value="RPOLA_N"/>
    <property type="match status" value="1"/>
</dbReference>
<evidence type="ECO:0000313" key="19">
    <source>
        <dbReference type="Proteomes" id="UP000887013"/>
    </source>
</evidence>
<gene>
    <name evidence="18" type="primary">Polr1a</name>
    <name evidence="18" type="ORF">NPIL_526731</name>
</gene>
<dbReference type="InterPro" id="IPR000722">
    <property type="entry name" value="RNA_pol_asu"/>
</dbReference>
<dbReference type="OrthoDB" id="6507662at2759"/>
<dbReference type="PANTHER" id="PTHR19376">
    <property type="entry name" value="DNA-DIRECTED RNA POLYMERASE"/>
    <property type="match status" value="1"/>
</dbReference>
<dbReference type="GO" id="GO:0003899">
    <property type="term" value="F:DNA-directed RNA polymerase activity"/>
    <property type="evidence" value="ECO:0007669"/>
    <property type="project" value="UniProtKB-EC"/>
</dbReference>
<dbReference type="Pfam" id="PF04983">
    <property type="entry name" value="RNA_pol_Rpb1_3"/>
    <property type="match status" value="1"/>
</dbReference>
<keyword evidence="6 15" id="KW-0808">Transferase</keyword>
<dbReference type="InterPro" id="IPR044893">
    <property type="entry name" value="RNA_pol_Rpb1_clamp_domain"/>
</dbReference>
<keyword evidence="7 15" id="KW-0548">Nucleotidyltransferase</keyword>
<dbReference type="Gene3D" id="1.10.132.30">
    <property type="match status" value="1"/>
</dbReference>
<dbReference type="CDD" id="cd01435">
    <property type="entry name" value="RNAP_I_RPA1_N"/>
    <property type="match status" value="1"/>
</dbReference>
<dbReference type="GO" id="GO:0046872">
    <property type="term" value="F:metal ion binding"/>
    <property type="evidence" value="ECO:0007669"/>
    <property type="project" value="UniProtKB-KW"/>
</dbReference>
<dbReference type="Gene3D" id="1.10.357.120">
    <property type="match status" value="1"/>
</dbReference>
<dbReference type="InterPro" id="IPR042102">
    <property type="entry name" value="RNA_pol_Rpb1_3_sf"/>
</dbReference>
<dbReference type="CDD" id="cd02735">
    <property type="entry name" value="RNAP_I_Rpa1_C"/>
    <property type="match status" value="1"/>
</dbReference>
<dbReference type="PANTHER" id="PTHR19376:SF11">
    <property type="entry name" value="DNA-DIRECTED RNA POLYMERASE I SUBUNIT RPA1"/>
    <property type="match status" value="1"/>
</dbReference>
<comment type="subunit">
    <text evidence="3">Component of the RNA polymerase I (Pol I) complex consisting of at least 13 subunits.</text>
</comment>
<comment type="function">
    <text evidence="14">DNA-dependent RNA polymerase catalyzes the transcription of DNA into RNA using the four ribonucleoside triphosphates as substrates. Largest and catalytic core component of RNA polymerase I which synthesizes ribosomal RNA precursors. Forms the polymerase active center together with the second largest subunit. A single stranded DNA template strand of the promoter is positioned within the central active site cleft of Pol I. A bridging helix emanates from RPA1 and crosses the cleft near the catalytic site and is thought to promote translocation of Pol I by acting as a ratchet that moves the RNA-DNA hybrid through the active site by switching from straight to bent conformations at each step of nucleotide addition.</text>
</comment>
<dbReference type="Pfam" id="PF00623">
    <property type="entry name" value="RNA_pol_Rpb1_2"/>
    <property type="match status" value="1"/>
</dbReference>
<feature type="domain" description="RNA polymerase N-terminal" evidence="17">
    <location>
        <begin position="280"/>
        <end position="611"/>
    </location>
</feature>
<keyword evidence="19" id="KW-1185">Reference proteome</keyword>
<evidence type="ECO:0000256" key="4">
    <source>
        <dbReference type="ARBA" id="ARBA00022478"/>
    </source>
</evidence>
<keyword evidence="9" id="KW-0862">Zinc</keyword>
<dbReference type="InterPro" id="IPR007081">
    <property type="entry name" value="RNA_pol_Rpb1_5"/>
</dbReference>
<evidence type="ECO:0000256" key="3">
    <source>
        <dbReference type="ARBA" id="ARBA00011251"/>
    </source>
</evidence>
<dbReference type="InterPro" id="IPR047107">
    <property type="entry name" value="DNA-dir_RNA_pol1_lsu_C"/>
</dbReference>
<organism evidence="18 19">
    <name type="scientific">Nephila pilipes</name>
    <name type="common">Giant wood spider</name>
    <name type="synonym">Nephila maculata</name>
    <dbReference type="NCBI Taxonomy" id="299642"/>
    <lineage>
        <taxon>Eukaryota</taxon>
        <taxon>Metazoa</taxon>
        <taxon>Ecdysozoa</taxon>
        <taxon>Arthropoda</taxon>
        <taxon>Chelicerata</taxon>
        <taxon>Arachnida</taxon>
        <taxon>Araneae</taxon>
        <taxon>Araneomorphae</taxon>
        <taxon>Entelegynae</taxon>
        <taxon>Araneoidea</taxon>
        <taxon>Nephilidae</taxon>
        <taxon>Nephila</taxon>
    </lineage>
</organism>
<feature type="compositionally biased region" description="Acidic residues" evidence="16">
    <location>
        <begin position="1384"/>
        <end position="1403"/>
    </location>
</feature>
<sequence>MSFGLLSEEDIKKISVLEITNMEILDCLGNPAPGGLYDLRLGPNDRDDVCQTCGLGDMYCAGHSGHITLPVTLYNPFFFPNLYQLLRGSCFSCKKLLAPPLVLHLTLYQLQALDYGLVSAVQDMAEVVTESFEQNELSANDKFHVTVEKLEKKFQRAVKEAKADHYQQPIKSVVECRRNITRNFVKSYMMGAGGKCPHCKMPKRKLARYGMRIVYQDSKSIGRTSANSDSLVSNEFSNKELTHEEARKHLLQLWENDKVFLRHLFKALCLKESPNSYLIDMFFLNVLLVPPSRFRRLNVLKGKKFADPQTMILNDILKDCSLMKKLMRKLANMELSASDEDFINKCQGKTLNEKCSYAYQQLQKHVAEMFDSDINKDKDKVSKGIKQILEKKEGLFRMNMMGKRVNYASRSVISPDPYIMVDEIGIPLVFAKKLTFPEPVNYHNVENLRRAVMNGPNIHPGASSVEMEDGRKVKLLADDPGKRQALAKTLLTPQNSAVKKIGGTKIVHRHIKNGDMVLLNRQPTLHRPSIMAHKARILPGEKTLRLHYSNCKSYNADFDGDEMNCHLPQSYIGQGECHEIASVNHQYLVPKDGTPLGGLIQDHIIAGVLLTTRGRFLPKDKYHQLVFSAMSFCRRKFKLLPPTILKPEMLWSGKQVVSTIIINLIPEGEEPPTLEGKTKVSQKNWKSHSPHEWSAGGSTLSGDCMTESEVVIRHGELLCGVIDKAQVGPTPYSLIHLCYELYGGEVANTILTAFARLFTHYLQYYSGFSLGIEDIYVNKKANKKRRHVLRTARSKGVVATAQAVEIEDPQNPDMEELNFKYKEAHFSREDFGLKMLDMEMKNVTTTLNNEINRICIPNGLRKKFPYNNLQLMVESGAKGSSVNAMQISCLLGQIELEGRRMPLMLNGSTLPSFLPYTTSPQAGGFVGGRFLTGINPQEYFFHCMAGREGLIDTAVKTSRSGYLQRCLIKHLEGISVKYDQTVRDSDGTVIQFLYGEDGMDPLKTQLLKQNHLHLLGMNYKAAVSEKDIKVLKNMVEVNLSKEKKKVKKWLKKHSEKSKHRISPVASLDSISGDLKARHHEIISQLNDFNEKDKKKLDKERKKCVDCVNSKYRSDVTFGSVSEKMENLITDYVSKNPHRLLWDQEVPSRNSIPIDKFQDLCYFQCLKSLAKPGDTVGLLAAQSIGEPSTQMTLNTFHFAGKGEMNVTLGIPRIREILMTASPNIATPTMDLPLLDQPGIKQKGEKLRLKLSPVCLKDILDEVQIKEYLSISTYRSRNYIIRMQFLEYSEYKGLVNTTPSKILYYIEHGFIKKLIEGLKKKIRKSSSAKVVTVSKENESHSFKNELNDEDGDAPTAPTEPLKGEDGESSSESEGEDDSNVKKLDQEYEDPEDEEMLPESGSDNEEISIKEEARSEDEDVSIKEEIKNENEERLPAEFTLLEMPKKTRKIMITDYEKGKRINAVICMNPWLSNYNFDSSSERWCEISLELPLHQQKIDMKSLLEEEISKANVHSVPKINEAILIENPSDKDGCNLMLKTNGVNFLEIFKHVDILDINKVYSNNIHEISQIYGIEAAGQAIRREIVNVFAAYGIQVDPHHLSLISDYMTCSGQYRPCNRVGMEGSASPLQQITFETSKNFLAEAIVMGIEDRLMSPSANIIVGQMPQAGTGCFDLLSVSGQSL</sequence>
<feature type="compositionally biased region" description="Basic and acidic residues" evidence="16">
    <location>
        <begin position="1333"/>
        <end position="1344"/>
    </location>
</feature>
<feature type="compositionally biased region" description="Acidic residues" evidence="16">
    <location>
        <begin position="1364"/>
        <end position="1375"/>
    </location>
</feature>
<evidence type="ECO:0000256" key="5">
    <source>
        <dbReference type="ARBA" id="ARBA00022553"/>
    </source>
</evidence>
<proteinExistence type="inferred from homology"/>
<dbReference type="Gene3D" id="2.40.40.20">
    <property type="match status" value="1"/>
</dbReference>
<comment type="similarity">
    <text evidence="2 15">Belongs to the RNA polymerase beta' chain family.</text>
</comment>
<dbReference type="InterPro" id="IPR015699">
    <property type="entry name" value="DNA-dir_RNA_pol1_lsu_N"/>
</dbReference>
<dbReference type="GO" id="GO:0003677">
    <property type="term" value="F:DNA binding"/>
    <property type="evidence" value="ECO:0007669"/>
    <property type="project" value="InterPro"/>
</dbReference>
<comment type="catalytic activity">
    <reaction evidence="13 15">
        <text>RNA(n) + a ribonucleoside 5'-triphosphate = RNA(n+1) + diphosphate</text>
        <dbReference type="Rhea" id="RHEA:21248"/>
        <dbReference type="Rhea" id="RHEA-COMP:14527"/>
        <dbReference type="Rhea" id="RHEA-COMP:17342"/>
        <dbReference type="ChEBI" id="CHEBI:33019"/>
        <dbReference type="ChEBI" id="CHEBI:61557"/>
        <dbReference type="ChEBI" id="CHEBI:140395"/>
        <dbReference type="EC" id="2.7.7.6"/>
    </reaction>
</comment>
<evidence type="ECO:0000256" key="9">
    <source>
        <dbReference type="ARBA" id="ARBA00022833"/>
    </source>
</evidence>
<comment type="subcellular location">
    <subcellularLocation>
        <location evidence="1">Nucleus</location>
        <location evidence="1">Nucleolus</location>
    </subcellularLocation>
</comment>
<evidence type="ECO:0000256" key="14">
    <source>
        <dbReference type="ARBA" id="ARBA00053996"/>
    </source>
</evidence>
<dbReference type="Gene3D" id="3.30.1490.180">
    <property type="entry name" value="RNA polymerase ii"/>
    <property type="match status" value="1"/>
</dbReference>
<evidence type="ECO:0000256" key="8">
    <source>
        <dbReference type="ARBA" id="ARBA00022723"/>
    </source>
</evidence>
<dbReference type="Gene3D" id="6.10.250.2940">
    <property type="match status" value="1"/>
</dbReference>
<dbReference type="Gene3D" id="1.10.150.390">
    <property type="match status" value="1"/>
</dbReference>
<evidence type="ECO:0000256" key="7">
    <source>
        <dbReference type="ARBA" id="ARBA00022695"/>
    </source>
</evidence>
<protein>
    <recommendedName>
        <fullName evidence="15">DNA-directed RNA polymerase subunit</fullName>
        <ecNumber evidence="15">2.7.7.6</ecNumber>
    </recommendedName>
</protein>
<evidence type="ECO:0000256" key="15">
    <source>
        <dbReference type="RuleBase" id="RU004279"/>
    </source>
</evidence>
<evidence type="ECO:0000313" key="18">
    <source>
        <dbReference type="EMBL" id="GFS71229.1"/>
    </source>
</evidence>
<dbReference type="InterPro" id="IPR007083">
    <property type="entry name" value="RNA_pol_Rpb1_4"/>
</dbReference>
<keyword evidence="5" id="KW-0597">Phosphoprotein</keyword>
<evidence type="ECO:0000256" key="1">
    <source>
        <dbReference type="ARBA" id="ARBA00004604"/>
    </source>
</evidence>
<evidence type="ECO:0000256" key="11">
    <source>
        <dbReference type="ARBA" id="ARBA00023163"/>
    </source>
</evidence>
<evidence type="ECO:0000256" key="2">
    <source>
        <dbReference type="ARBA" id="ARBA00006460"/>
    </source>
</evidence>
<accession>A0A8X6MPL1</accession>
<dbReference type="Gene3D" id="4.10.860.120">
    <property type="entry name" value="RNA polymerase II, clamp domain"/>
    <property type="match status" value="1"/>
</dbReference>
<dbReference type="InterPro" id="IPR006592">
    <property type="entry name" value="RNA_pol_N"/>
</dbReference>